<gene>
    <name evidence="12" type="ORF">ACFQE0_10565</name>
</gene>
<sequence>MNTSSRPMRGEPTPAICQAIFNSGVDLAIITTDHEGRVTAWNPGAERILGWSSEEMVGQPAASFFTPEDQAADRPATEMRCALQTGRVADERWHMRKDGSHFWANGEMMPLRSPAGGDLGFLKILRDRTEATDTEGATRRSRDELQVVTDALPVLISFIDKDHVYRFVNRHYETWFGLPAGEILDRPMRDVVGEEVYRARLPFMARALAGEEVTFDALMPYRDGATRQSEIRYIPRRTADGVLDGIFVMVTDIAERHRARADLQVAEDRLRLALEAAGTGTYDYDLVTGTLTWDARTRALFGLSDDDPVSYEGAFLPGVHPDDRERTDRAVRAAIGSPEGFDIEYRVVGRRGGVERTLAARGNTVFRDGAPMRFVGTVLDITEARVAEAQARQLAALVEQSSDFIGIADLGGKAEFLNEAGRRLVGLESLEEVRRYAIKDYFEPGDRPTVADEVLPAVGEAGFWEGDLSFRNFSTGAAVPVHYTIFPVRDAAGTVTGYGTVTRDLTERRRQESFRTALIAIGDRLQGCRDTAEMAAAGAEIMARTLGLDRAGYGTVDETLEHVEIERDWTAPGIPSVAGRHRFADYGDVRAGLELGQEVVIRDVTADPRTAGNPGPLLAIGARALINVPVMERGRIVAVFFLHDRQVRDWRTDKLAFVRDVAERTRAAIERFRAEARRRESEEQFRVFAQAIPNQVWAAYPDGSLYWFNDQFYAYCGEPKGSLLGTDAWARIVHPDDVGPVTAAWAQARAAEFVYETEYRVRRADGAYRWFLVRGEPVRDDAGRILRWVGTNTDIDDRKRATAELEHLAATLEEQVEERTRDRDRMWRLSTDVMLVARFDGTIVAVNPAWTVLFGWSEAELIGRSFMDLVHPDDAASTAAAAGDLSVGSVIPRFENRYRHKDGSYRWLSWTAVPDESFIHAVGRDVQAEKEAAEALARTEEALRQSQKMEAVGQLTGGIAHDFNNLLTGISGSLELMQTRMSQGRLTDLDRYMTAAQGAAKRAAALTHRLLAFSRRQTLDPKPTSVNALVHGMEELIRRTVGPAIHIEVVGAAGLWPALVDPPQLENALLNLCINARDAMPAGGRITIETANKWLDDRAARERDLPPGQYLSLCVTDTGTGMTPEVVARAFDPFFTTKPIGEGTGLGLSMIYGFARQSGGQVRIYSEVGQGTTMCIYLPRHYGNAEDIEGMPDLASAPRAEQGETVLIVDDEPSIRMLVTEVLEDLGYTAIEAADAAAGLKVLQSDVRIDLLVTDVGLPGGMNGRQMADAGRVNRPSLKVLFITGYAENAAVGNGHLEPGMAVLTKPFVMEALATRIKDLIAAS</sequence>
<keyword evidence="13" id="KW-1185">Reference proteome</keyword>
<feature type="domain" description="PAC" evidence="11">
    <location>
        <begin position="464"/>
        <end position="517"/>
    </location>
</feature>
<dbReference type="EC" id="2.7.13.3" evidence="2"/>
<dbReference type="InterPro" id="IPR035965">
    <property type="entry name" value="PAS-like_dom_sf"/>
</dbReference>
<dbReference type="InterPro" id="IPR004358">
    <property type="entry name" value="Sig_transdc_His_kin-like_C"/>
</dbReference>
<dbReference type="InterPro" id="IPR001789">
    <property type="entry name" value="Sig_transdc_resp-reg_receiver"/>
</dbReference>
<feature type="domain" description="PAS" evidence="10">
    <location>
        <begin position="29"/>
        <end position="86"/>
    </location>
</feature>
<dbReference type="Gene3D" id="3.40.50.2300">
    <property type="match status" value="1"/>
</dbReference>
<dbReference type="InterPro" id="IPR029016">
    <property type="entry name" value="GAF-like_dom_sf"/>
</dbReference>
<dbReference type="SMART" id="SM00065">
    <property type="entry name" value="GAF"/>
    <property type="match status" value="1"/>
</dbReference>
<evidence type="ECO:0000259" key="9">
    <source>
        <dbReference type="PROSITE" id="PS50110"/>
    </source>
</evidence>
<dbReference type="InterPro" id="IPR003018">
    <property type="entry name" value="GAF"/>
</dbReference>
<dbReference type="Pfam" id="PF00072">
    <property type="entry name" value="Response_reg"/>
    <property type="match status" value="1"/>
</dbReference>
<evidence type="ECO:0000256" key="6">
    <source>
        <dbReference type="PROSITE-ProRule" id="PRU00169"/>
    </source>
</evidence>
<reference evidence="13" key="1">
    <citation type="journal article" date="2019" name="Int. J. Syst. Evol. Microbiol.">
        <title>The Global Catalogue of Microorganisms (GCM) 10K type strain sequencing project: providing services to taxonomists for standard genome sequencing and annotation.</title>
        <authorList>
            <consortium name="The Broad Institute Genomics Platform"/>
            <consortium name="The Broad Institute Genome Sequencing Center for Infectious Disease"/>
            <person name="Wu L."/>
            <person name="Ma J."/>
        </authorList>
    </citation>
    <scope>NUCLEOTIDE SEQUENCE [LARGE SCALE GENOMIC DNA]</scope>
    <source>
        <strain evidence="13">CCUG 48316</strain>
    </source>
</reference>
<dbReference type="PROSITE" id="PS50109">
    <property type="entry name" value="HIS_KIN"/>
    <property type="match status" value="1"/>
</dbReference>
<keyword evidence="7" id="KW-0175">Coiled coil</keyword>
<proteinExistence type="predicted"/>
<dbReference type="InterPro" id="IPR036097">
    <property type="entry name" value="HisK_dim/P_sf"/>
</dbReference>
<dbReference type="SMART" id="SM00387">
    <property type="entry name" value="HATPase_c"/>
    <property type="match status" value="1"/>
</dbReference>
<dbReference type="Gene3D" id="1.10.287.130">
    <property type="match status" value="1"/>
</dbReference>
<dbReference type="CDD" id="cd18161">
    <property type="entry name" value="REC_hyHK_blue-like"/>
    <property type="match status" value="1"/>
</dbReference>
<feature type="domain" description="PAS" evidence="10">
    <location>
        <begin position="681"/>
        <end position="737"/>
    </location>
</feature>
<dbReference type="PROSITE" id="PS50110">
    <property type="entry name" value="RESPONSE_REGULATORY"/>
    <property type="match status" value="1"/>
</dbReference>
<dbReference type="Pfam" id="PF02518">
    <property type="entry name" value="HATPase_c"/>
    <property type="match status" value="1"/>
</dbReference>
<feature type="domain" description="PAC" evidence="11">
    <location>
        <begin position="211"/>
        <end position="265"/>
    </location>
</feature>
<dbReference type="Pfam" id="PF08448">
    <property type="entry name" value="PAS_4"/>
    <property type="match status" value="3"/>
</dbReference>
<feature type="domain" description="PAC" evidence="11">
    <location>
        <begin position="341"/>
        <end position="393"/>
    </location>
</feature>
<dbReference type="SUPFAM" id="SSF47384">
    <property type="entry name" value="Homodimeric domain of signal transducing histidine kinase"/>
    <property type="match status" value="1"/>
</dbReference>
<dbReference type="SMART" id="SM00448">
    <property type="entry name" value="REC"/>
    <property type="match status" value="1"/>
</dbReference>
<dbReference type="InterPro" id="IPR000014">
    <property type="entry name" value="PAS"/>
</dbReference>
<dbReference type="SUPFAM" id="SSF55781">
    <property type="entry name" value="GAF domain-like"/>
    <property type="match status" value="1"/>
</dbReference>
<accession>A0ABW2BKA6</accession>
<dbReference type="InterPro" id="IPR052162">
    <property type="entry name" value="Sensor_kinase/Photoreceptor"/>
</dbReference>
<dbReference type="Gene3D" id="3.30.565.10">
    <property type="entry name" value="Histidine kinase-like ATPase, C-terminal domain"/>
    <property type="match status" value="1"/>
</dbReference>
<name>A0ABW2BKA6_9HYPH</name>
<dbReference type="SUPFAM" id="SSF52172">
    <property type="entry name" value="CheY-like"/>
    <property type="match status" value="1"/>
</dbReference>
<evidence type="ECO:0000256" key="7">
    <source>
        <dbReference type="SAM" id="Coils"/>
    </source>
</evidence>
<feature type="modified residue" description="4-aspartylphosphate" evidence="6">
    <location>
        <position position="1255"/>
    </location>
</feature>
<dbReference type="InterPro" id="IPR003594">
    <property type="entry name" value="HATPase_dom"/>
</dbReference>
<feature type="domain" description="PAC" evidence="11">
    <location>
        <begin position="88"/>
        <end position="140"/>
    </location>
</feature>
<feature type="domain" description="PAS" evidence="10">
    <location>
        <begin position="834"/>
        <end position="874"/>
    </location>
</feature>
<dbReference type="InterPro" id="IPR005467">
    <property type="entry name" value="His_kinase_dom"/>
</dbReference>
<dbReference type="Gene3D" id="3.30.450.20">
    <property type="entry name" value="PAS domain"/>
    <property type="match status" value="6"/>
</dbReference>
<feature type="domain" description="PAS" evidence="10">
    <location>
        <begin position="266"/>
        <end position="338"/>
    </location>
</feature>
<dbReference type="Pfam" id="PF08447">
    <property type="entry name" value="PAS_3"/>
    <property type="match status" value="3"/>
</dbReference>
<keyword evidence="3 6" id="KW-0597">Phosphoprotein</keyword>
<evidence type="ECO:0000259" key="11">
    <source>
        <dbReference type="PROSITE" id="PS50113"/>
    </source>
</evidence>
<evidence type="ECO:0000256" key="4">
    <source>
        <dbReference type="ARBA" id="ARBA00022679"/>
    </source>
</evidence>
<dbReference type="CDD" id="cd16919">
    <property type="entry name" value="HATPase_CckA-like"/>
    <property type="match status" value="1"/>
</dbReference>
<evidence type="ECO:0000313" key="12">
    <source>
        <dbReference type="EMBL" id="MFC6790020.1"/>
    </source>
</evidence>
<feature type="domain" description="PAC" evidence="11">
    <location>
        <begin position="755"/>
        <end position="807"/>
    </location>
</feature>
<dbReference type="InterPro" id="IPR003661">
    <property type="entry name" value="HisK_dim/P_dom"/>
</dbReference>
<organism evidence="12 13">
    <name type="scientific">Methylobacterium komagatae</name>
    <dbReference type="NCBI Taxonomy" id="374425"/>
    <lineage>
        <taxon>Bacteria</taxon>
        <taxon>Pseudomonadati</taxon>
        <taxon>Pseudomonadota</taxon>
        <taxon>Alphaproteobacteria</taxon>
        <taxon>Hyphomicrobiales</taxon>
        <taxon>Methylobacteriaceae</taxon>
        <taxon>Methylobacterium</taxon>
    </lineage>
</organism>
<feature type="domain" description="Response regulatory" evidence="9">
    <location>
        <begin position="1205"/>
        <end position="1321"/>
    </location>
</feature>
<protein>
    <recommendedName>
        <fullName evidence="2">histidine kinase</fullName>
        <ecNumber evidence="2">2.7.13.3</ecNumber>
    </recommendedName>
</protein>
<evidence type="ECO:0000256" key="3">
    <source>
        <dbReference type="ARBA" id="ARBA00022553"/>
    </source>
</evidence>
<dbReference type="Gene3D" id="2.10.70.100">
    <property type="match status" value="1"/>
</dbReference>
<dbReference type="PANTHER" id="PTHR43304:SF1">
    <property type="entry name" value="PAC DOMAIN-CONTAINING PROTEIN"/>
    <property type="match status" value="1"/>
</dbReference>
<keyword evidence="5" id="KW-0418">Kinase</keyword>
<feature type="coiled-coil region" evidence="7">
    <location>
        <begin position="795"/>
        <end position="822"/>
    </location>
</feature>
<feature type="domain" description="Histidine kinase" evidence="8">
    <location>
        <begin position="958"/>
        <end position="1182"/>
    </location>
</feature>
<evidence type="ECO:0000313" key="13">
    <source>
        <dbReference type="Proteomes" id="UP001596292"/>
    </source>
</evidence>
<dbReference type="SMART" id="SM00388">
    <property type="entry name" value="HisKA"/>
    <property type="match status" value="1"/>
</dbReference>
<dbReference type="InterPro" id="IPR036890">
    <property type="entry name" value="HATPase_C_sf"/>
</dbReference>
<dbReference type="PROSITE" id="PS50113">
    <property type="entry name" value="PAC"/>
    <property type="match status" value="5"/>
</dbReference>
<evidence type="ECO:0000259" key="10">
    <source>
        <dbReference type="PROSITE" id="PS50112"/>
    </source>
</evidence>
<dbReference type="InterPro" id="IPR001610">
    <property type="entry name" value="PAC"/>
</dbReference>
<evidence type="ECO:0000259" key="8">
    <source>
        <dbReference type="PROSITE" id="PS50109"/>
    </source>
</evidence>
<dbReference type="PRINTS" id="PR00344">
    <property type="entry name" value="BCTRLSENSOR"/>
</dbReference>
<dbReference type="InterPro" id="IPR000700">
    <property type="entry name" value="PAS-assoc_C"/>
</dbReference>
<dbReference type="Pfam" id="PF01590">
    <property type="entry name" value="GAF"/>
    <property type="match status" value="1"/>
</dbReference>
<dbReference type="Gene3D" id="3.30.450.40">
    <property type="match status" value="1"/>
</dbReference>
<dbReference type="Pfam" id="PF00512">
    <property type="entry name" value="HisKA"/>
    <property type="match status" value="1"/>
</dbReference>
<dbReference type="PANTHER" id="PTHR43304">
    <property type="entry name" value="PHYTOCHROME-LIKE PROTEIN CPH1"/>
    <property type="match status" value="1"/>
</dbReference>
<keyword evidence="4" id="KW-0808">Transferase</keyword>
<dbReference type="PROSITE" id="PS50112">
    <property type="entry name" value="PAS"/>
    <property type="match status" value="5"/>
</dbReference>
<dbReference type="CDD" id="cd00082">
    <property type="entry name" value="HisKA"/>
    <property type="match status" value="1"/>
</dbReference>
<comment type="catalytic activity">
    <reaction evidence="1">
        <text>ATP + protein L-histidine = ADP + protein N-phospho-L-histidine.</text>
        <dbReference type="EC" id="2.7.13.3"/>
    </reaction>
</comment>
<dbReference type="InterPro" id="IPR013655">
    <property type="entry name" value="PAS_fold_3"/>
</dbReference>
<comment type="caution">
    <text evidence="12">The sequence shown here is derived from an EMBL/GenBank/DDBJ whole genome shotgun (WGS) entry which is preliminary data.</text>
</comment>
<dbReference type="InterPro" id="IPR011006">
    <property type="entry name" value="CheY-like_superfamily"/>
</dbReference>
<evidence type="ECO:0000256" key="5">
    <source>
        <dbReference type="ARBA" id="ARBA00022777"/>
    </source>
</evidence>
<feature type="domain" description="PAS" evidence="10">
    <location>
        <begin position="390"/>
        <end position="461"/>
    </location>
</feature>
<dbReference type="EMBL" id="JBHSWN010000001">
    <property type="protein sequence ID" value="MFC6790020.1"/>
    <property type="molecule type" value="Genomic_DNA"/>
</dbReference>
<dbReference type="CDD" id="cd00130">
    <property type="entry name" value="PAS"/>
    <property type="match status" value="6"/>
</dbReference>
<evidence type="ECO:0000256" key="1">
    <source>
        <dbReference type="ARBA" id="ARBA00000085"/>
    </source>
</evidence>
<dbReference type="SMART" id="SM00091">
    <property type="entry name" value="PAS"/>
    <property type="match status" value="6"/>
</dbReference>
<dbReference type="SUPFAM" id="SSF55874">
    <property type="entry name" value="ATPase domain of HSP90 chaperone/DNA topoisomerase II/histidine kinase"/>
    <property type="match status" value="1"/>
</dbReference>
<evidence type="ECO:0000256" key="2">
    <source>
        <dbReference type="ARBA" id="ARBA00012438"/>
    </source>
</evidence>
<dbReference type="NCBIfam" id="TIGR00229">
    <property type="entry name" value="sensory_box"/>
    <property type="match status" value="6"/>
</dbReference>
<dbReference type="Proteomes" id="UP001596292">
    <property type="component" value="Unassembled WGS sequence"/>
</dbReference>
<dbReference type="SMART" id="SM00086">
    <property type="entry name" value="PAC"/>
    <property type="match status" value="6"/>
</dbReference>
<dbReference type="SUPFAM" id="SSF55785">
    <property type="entry name" value="PYP-like sensor domain (PAS domain)"/>
    <property type="match status" value="6"/>
</dbReference>
<dbReference type="InterPro" id="IPR013656">
    <property type="entry name" value="PAS_4"/>
</dbReference>